<dbReference type="PANTHER" id="PTHR12790">
    <property type="entry name" value="TRANSCRIPTION INITIATION FACTOR IA RRN3"/>
    <property type="match status" value="1"/>
</dbReference>
<feature type="compositionally biased region" description="Low complexity" evidence="2">
    <location>
        <begin position="338"/>
        <end position="347"/>
    </location>
</feature>
<feature type="compositionally biased region" description="Acidic residues" evidence="2">
    <location>
        <begin position="320"/>
        <end position="337"/>
    </location>
</feature>
<keyword evidence="3" id="KW-0648">Protein biosynthesis</keyword>
<dbReference type="GO" id="GO:0001181">
    <property type="term" value="F:RNA polymerase I general transcription initiation factor activity"/>
    <property type="evidence" value="ECO:0007669"/>
    <property type="project" value="InterPro"/>
</dbReference>
<keyword evidence="4" id="KW-1185">Reference proteome</keyword>
<accession>A0A5C3NFC2</accession>
<reference evidence="3 4" key="1">
    <citation type="journal article" date="2019" name="Nat. Ecol. Evol.">
        <title>Megaphylogeny resolves global patterns of mushroom evolution.</title>
        <authorList>
            <person name="Varga T."/>
            <person name="Krizsan K."/>
            <person name="Foldi C."/>
            <person name="Dima B."/>
            <person name="Sanchez-Garcia M."/>
            <person name="Sanchez-Ramirez S."/>
            <person name="Szollosi G.J."/>
            <person name="Szarkandi J.G."/>
            <person name="Papp V."/>
            <person name="Albert L."/>
            <person name="Andreopoulos W."/>
            <person name="Angelini C."/>
            <person name="Antonin V."/>
            <person name="Barry K.W."/>
            <person name="Bougher N.L."/>
            <person name="Buchanan P."/>
            <person name="Buyck B."/>
            <person name="Bense V."/>
            <person name="Catcheside P."/>
            <person name="Chovatia M."/>
            <person name="Cooper J."/>
            <person name="Damon W."/>
            <person name="Desjardin D."/>
            <person name="Finy P."/>
            <person name="Geml J."/>
            <person name="Haridas S."/>
            <person name="Hughes K."/>
            <person name="Justo A."/>
            <person name="Karasinski D."/>
            <person name="Kautmanova I."/>
            <person name="Kiss B."/>
            <person name="Kocsube S."/>
            <person name="Kotiranta H."/>
            <person name="LaButti K.M."/>
            <person name="Lechner B.E."/>
            <person name="Liimatainen K."/>
            <person name="Lipzen A."/>
            <person name="Lukacs Z."/>
            <person name="Mihaltcheva S."/>
            <person name="Morgado L.N."/>
            <person name="Niskanen T."/>
            <person name="Noordeloos M.E."/>
            <person name="Ohm R.A."/>
            <person name="Ortiz-Santana B."/>
            <person name="Ovrebo C."/>
            <person name="Racz N."/>
            <person name="Riley R."/>
            <person name="Savchenko A."/>
            <person name="Shiryaev A."/>
            <person name="Soop K."/>
            <person name="Spirin V."/>
            <person name="Szebenyi C."/>
            <person name="Tomsovsky M."/>
            <person name="Tulloss R.E."/>
            <person name="Uehling J."/>
            <person name="Grigoriev I.V."/>
            <person name="Vagvolgyi C."/>
            <person name="Papp T."/>
            <person name="Martin F.M."/>
            <person name="Miettinen O."/>
            <person name="Hibbett D.S."/>
            <person name="Nagy L.G."/>
        </authorList>
    </citation>
    <scope>NUCLEOTIDE SEQUENCE [LARGE SCALE GENOMIC DNA]</scope>
    <source>
        <strain evidence="3 4">OMC1185</strain>
    </source>
</reference>
<dbReference type="GO" id="GO:0001042">
    <property type="term" value="F:RNA polymerase I core binding"/>
    <property type="evidence" value="ECO:0007669"/>
    <property type="project" value="TreeGrafter"/>
</dbReference>
<name>A0A5C3NFC2_9AGAM</name>
<dbReference type="InterPro" id="IPR007991">
    <property type="entry name" value="RNA_pol_I_trans_ini_fac_RRN3"/>
</dbReference>
<dbReference type="InterPro" id="IPR016024">
    <property type="entry name" value="ARM-type_fold"/>
</dbReference>
<keyword evidence="3" id="KW-0396">Initiation factor</keyword>
<feature type="region of interest" description="Disordered" evidence="2">
    <location>
        <begin position="396"/>
        <end position="431"/>
    </location>
</feature>
<dbReference type="GO" id="GO:0005634">
    <property type="term" value="C:nucleus"/>
    <property type="evidence" value="ECO:0007669"/>
    <property type="project" value="TreeGrafter"/>
</dbReference>
<organism evidence="3 4">
    <name type="scientific">Heliocybe sulcata</name>
    <dbReference type="NCBI Taxonomy" id="5364"/>
    <lineage>
        <taxon>Eukaryota</taxon>
        <taxon>Fungi</taxon>
        <taxon>Dikarya</taxon>
        <taxon>Basidiomycota</taxon>
        <taxon>Agaricomycotina</taxon>
        <taxon>Agaricomycetes</taxon>
        <taxon>Gloeophyllales</taxon>
        <taxon>Gloeophyllaceae</taxon>
        <taxon>Heliocybe</taxon>
    </lineage>
</organism>
<feature type="region of interest" description="Disordered" evidence="2">
    <location>
        <begin position="716"/>
        <end position="758"/>
    </location>
</feature>
<dbReference type="GO" id="GO:0006361">
    <property type="term" value="P:transcription initiation at RNA polymerase I promoter"/>
    <property type="evidence" value="ECO:0007669"/>
    <property type="project" value="InterPro"/>
</dbReference>
<dbReference type="PANTHER" id="PTHR12790:SF0">
    <property type="entry name" value="RNA POLYMERASE I-SPECIFIC TRANSCRIPTION INITIATION FACTOR RRN3-RELATED"/>
    <property type="match status" value="1"/>
</dbReference>
<dbReference type="GO" id="GO:0003743">
    <property type="term" value="F:translation initiation factor activity"/>
    <property type="evidence" value="ECO:0007669"/>
    <property type="project" value="UniProtKB-KW"/>
</dbReference>
<dbReference type="AlphaFoldDB" id="A0A5C3NFC2"/>
<protein>
    <submittedName>
        <fullName evidence="3">RNA polymerase I-specific transcription initiation factor RRN3</fullName>
    </submittedName>
</protein>
<dbReference type="SUPFAM" id="SSF48371">
    <property type="entry name" value="ARM repeat"/>
    <property type="match status" value="1"/>
</dbReference>
<dbReference type="Pfam" id="PF05327">
    <property type="entry name" value="RRN3"/>
    <property type="match status" value="1"/>
</dbReference>
<feature type="compositionally biased region" description="Acidic residues" evidence="2">
    <location>
        <begin position="716"/>
        <end position="734"/>
    </location>
</feature>
<dbReference type="STRING" id="5364.A0A5C3NFC2"/>
<dbReference type="Proteomes" id="UP000305948">
    <property type="component" value="Unassembled WGS sequence"/>
</dbReference>
<sequence>MDPHSRHSQFNQRQRKVGPLPPSTRYMEQTQVKAPGTGSLKNRARSSSSTSLSVARPISTNSRIRQDEQYRKDMYLAFINNALQQKANGNSDAFDELLDQFNLKKSTSGEAPSPAPQLRLWILALSHVVSRLDRPLAPLVEAIVNLPWTTMDTAFVKSYTIFVGMLVSARPEYLSLVLGTITRGFTHQSGLQALDSIQSEGSSQPLTRRVIYERQHYLLRHLLFLIPTLASTLQPLLLSNFPHKRQSQVAQITYIRNLLQVMDYCPELADRILATIVDRALQIDVEIQVELEELEELQDADGQEGVFELDPFDTVVGQEGSDEESDVDEEDDGDDFSDLSSDAGGQVDEVEEVPEVPTDFHHVQDMVNKLDAILKLIFDHFNRSNAVTPLSPVRLQSPLASSRPGTPLLSPEPPSDPPRPATPETIERGKARRRSQFHALLSIFDRSIIRTFKSRYTQFLVFWYSSLDPEFSDLFQGMLVSKALLEDDQPVVTRAAAASYIASFVSRAQFVDRESTRRVVSVLCNFLKSHLDIMDAVAAQTGTAIPPAQSMGNHSVFYAICQAVFLVFCFRWRDLVEEQEEEDMDELSVLSAATPGKKWMLELGVVQRVITSPLNPLKVCSANVVTQFARIAQATDFIYCYTIIESNKRTETGYASSTATPVSERRSRATAVHPAVLGHSINAELNTFFPFDPYKLPKSASYIEGVYREWASVAIDDEEEEEEEEDGEEEDEGSEVGGRMLFPQISSSDALEDDADGLGASFGGMSISPIRPPPLVTAGILV</sequence>
<feature type="compositionally biased region" description="Pro residues" evidence="2">
    <location>
        <begin position="410"/>
        <end position="421"/>
    </location>
</feature>
<evidence type="ECO:0000313" key="4">
    <source>
        <dbReference type="Proteomes" id="UP000305948"/>
    </source>
</evidence>
<evidence type="ECO:0000256" key="1">
    <source>
        <dbReference type="ARBA" id="ARBA00010098"/>
    </source>
</evidence>
<evidence type="ECO:0000256" key="2">
    <source>
        <dbReference type="SAM" id="MobiDB-lite"/>
    </source>
</evidence>
<feature type="region of interest" description="Disordered" evidence="2">
    <location>
        <begin position="317"/>
        <end position="348"/>
    </location>
</feature>
<feature type="region of interest" description="Disordered" evidence="2">
    <location>
        <begin position="1"/>
        <end position="64"/>
    </location>
</feature>
<gene>
    <name evidence="3" type="ORF">OE88DRAFT_1652010</name>
</gene>
<evidence type="ECO:0000313" key="3">
    <source>
        <dbReference type="EMBL" id="TFK55617.1"/>
    </source>
</evidence>
<dbReference type="EMBL" id="ML213504">
    <property type="protein sequence ID" value="TFK55617.1"/>
    <property type="molecule type" value="Genomic_DNA"/>
</dbReference>
<proteinExistence type="inferred from homology"/>
<dbReference type="OrthoDB" id="26970at2759"/>
<comment type="similarity">
    <text evidence="1">Belongs to the RRN3 family.</text>
</comment>